<proteinExistence type="predicted"/>
<accession>A0A4C1XXZ4</accession>
<protein>
    <submittedName>
        <fullName evidence="1">Uncharacterized protein</fullName>
    </submittedName>
</protein>
<evidence type="ECO:0000313" key="1">
    <source>
        <dbReference type="EMBL" id="GBP68070.1"/>
    </source>
</evidence>
<dbReference type="AlphaFoldDB" id="A0A4C1XXZ4"/>
<dbReference type="EMBL" id="BGZK01001000">
    <property type="protein sequence ID" value="GBP68070.1"/>
    <property type="molecule type" value="Genomic_DNA"/>
</dbReference>
<sequence length="73" mass="8144">MAPKDDFIELVIPTESRPARGGPAIWADLPDYDDIEENGRVAQFPRGKSDKGKDNKKYGKLIQIETLGTFILP</sequence>
<gene>
    <name evidence="1" type="ORF">EVAR_45358_1</name>
</gene>
<evidence type="ECO:0000313" key="2">
    <source>
        <dbReference type="Proteomes" id="UP000299102"/>
    </source>
</evidence>
<reference evidence="1 2" key="1">
    <citation type="journal article" date="2019" name="Commun. Biol.">
        <title>The bagworm genome reveals a unique fibroin gene that provides high tensile strength.</title>
        <authorList>
            <person name="Kono N."/>
            <person name="Nakamura H."/>
            <person name="Ohtoshi R."/>
            <person name="Tomita M."/>
            <person name="Numata K."/>
            <person name="Arakawa K."/>
        </authorList>
    </citation>
    <scope>NUCLEOTIDE SEQUENCE [LARGE SCALE GENOMIC DNA]</scope>
</reference>
<organism evidence="1 2">
    <name type="scientific">Eumeta variegata</name>
    <name type="common">Bagworm moth</name>
    <name type="synonym">Eumeta japonica</name>
    <dbReference type="NCBI Taxonomy" id="151549"/>
    <lineage>
        <taxon>Eukaryota</taxon>
        <taxon>Metazoa</taxon>
        <taxon>Ecdysozoa</taxon>
        <taxon>Arthropoda</taxon>
        <taxon>Hexapoda</taxon>
        <taxon>Insecta</taxon>
        <taxon>Pterygota</taxon>
        <taxon>Neoptera</taxon>
        <taxon>Endopterygota</taxon>
        <taxon>Lepidoptera</taxon>
        <taxon>Glossata</taxon>
        <taxon>Ditrysia</taxon>
        <taxon>Tineoidea</taxon>
        <taxon>Psychidae</taxon>
        <taxon>Oiketicinae</taxon>
        <taxon>Eumeta</taxon>
    </lineage>
</organism>
<name>A0A4C1XXZ4_EUMVA</name>
<comment type="caution">
    <text evidence="1">The sequence shown here is derived from an EMBL/GenBank/DDBJ whole genome shotgun (WGS) entry which is preliminary data.</text>
</comment>
<dbReference type="Proteomes" id="UP000299102">
    <property type="component" value="Unassembled WGS sequence"/>
</dbReference>
<keyword evidence="2" id="KW-1185">Reference proteome</keyword>